<dbReference type="InterPro" id="IPR002413">
    <property type="entry name" value="V5_allergen-like"/>
</dbReference>
<accession>A0A0R3WWG5</accession>
<dbReference type="Gene3D" id="3.40.33.10">
    <property type="entry name" value="CAP"/>
    <property type="match status" value="1"/>
</dbReference>
<sequence>VVILASAVTCEPLDEINRAHVLEFHLNAREHVFPPSKNMLLMKYSMKLERLAESWASQCLLKRPDPSLYPQYSNIGYNIALSSEYNPSLYKYVCHWLDEARFYNFSANTCSDVCSHYKQVVWASSAQLGCAVHQCDGLNPQWPDPQYLTVCLYEPAGNEGDQRPYEFGLSCNRCPKGYSCQRKQCAEDFSVKDLYPTSVLQNVKDRSVPPCLPPKAGRLLPSATTSHPRSAAPTHNDIVLLYEIITILVIMRSEDGDVMDLKLQVCLCFTQMTALLSF</sequence>
<evidence type="ECO:0000259" key="1">
    <source>
        <dbReference type="SMART" id="SM00198"/>
    </source>
</evidence>
<dbReference type="Proteomes" id="UP000274429">
    <property type="component" value="Unassembled WGS sequence"/>
</dbReference>
<name>A0A0R3WWG5_HYDTA</name>
<reference evidence="2 3" key="2">
    <citation type="submission" date="2018-11" db="EMBL/GenBank/DDBJ databases">
        <authorList>
            <consortium name="Pathogen Informatics"/>
        </authorList>
    </citation>
    <scope>NUCLEOTIDE SEQUENCE [LARGE SCALE GENOMIC DNA]</scope>
</reference>
<reference evidence="4" key="1">
    <citation type="submission" date="2017-02" db="UniProtKB">
        <authorList>
            <consortium name="WormBaseParasite"/>
        </authorList>
    </citation>
    <scope>IDENTIFICATION</scope>
</reference>
<dbReference type="PANTHER" id="PTHR10334">
    <property type="entry name" value="CYSTEINE-RICH SECRETORY PROTEIN-RELATED"/>
    <property type="match status" value="1"/>
</dbReference>
<dbReference type="InterPro" id="IPR001283">
    <property type="entry name" value="CRISP-related"/>
</dbReference>
<proteinExistence type="predicted"/>
<dbReference type="WBParaSite" id="TTAC_0000510501-mRNA-1">
    <property type="protein sequence ID" value="TTAC_0000510501-mRNA-1"/>
    <property type="gene ID" value="TTAC_0000510501"/>
</dbReference>
<gene>
    <name evidence="2" type="ORF">TTAC_LOCUS5090</name>
</gene>
<organism evidence="4">
    <name type="scientific">Hydatigena taeniaeformis</name>
    <name type="common">Feline tapeworm</name>
    <name type="synonym">Taenia taeniaeformis</name>
    <dbReference type="NCBI Taxonomy" id="6205"/>
    <lineage>
        <taxon>Eukaryota</taxon>
        <taxon>Metazoa</taxon>
        <taxon>Spiralia</taxon>
        <taxon>Lophotrochozoa</taxon>
        <taxon>Platyhelminthes</taxon>
        <taxon>Cestoda</taxon>
        <taxon>Eucestoda</taxon>
        <taxon>Cyclophyllidea</taxon>
        <taxon>Taeniidae</taxon>
        <taxon>Hydatigera</taxon>
    </lineage>
</organism>
<dbReference type="EMBL" id="UYWX01006223">
    <property type="protein sequence ID" value="VDM26240.1"/>
    <property type="molecule type" value="Genomic_DNA"/>
</dbReference>
<protein>
    <submittedName>
        <fullName evidence="4">SCP domain-containing protein</fullName>
    </submittedName>
</protein>
<feature type="domain" description="SCP" evidence="1">
    <location>
        <begin position="16"/>
        <end position="161"/>
    </location>
</feature>
<evidence type="ECO:0000313" key="4">
    <source>
        <dbReference type="WBParaSite" id="TTAC_0000510501-mRNA-1"/>
    </source>
</evidence>
<dbReference type="PRINTS" id="PR00837">
    <property type="entry name" value="V5TPXLIKE"/>
</dbReference>
<evidence type="ECO:0000313" key="2">
    <source>
        <dbReference type="EMBL" id="VDM26240.1"/>
    </source>
</evidence>
<dbReference type="SUPFAM" id="SSF55797">
    <property type="entry name" value="PR-1-like"/>
    <property type="match status" value="1"/>
</dbReference>
<dbReference type="SMART" id="SM00198">
    <property type="entry name" value="SCP"/>
    <property type="match status" value="1"/>
</dbReference>
<keyword evidence="3" id="KW-1185">Reference proteome</keyword>
<dbReference type="AlphaFoldDB" id="A0A0R3WWG5"/>
<dbReference type="PRINTS" id="PR00838">
    <property type="entry name" value="V5ALLERGEN"/>
</dbReference>
<dbReference type="Pfam" id="PF00188">
    <property type="entry name" value="CAP"/>
    <property type="match status" value="1"/>
</dbReference>
<dbReference type="OrthoDB" id="674273at2759"/>
<dbReference type="InterPro" id="IPR014044">
    <property type="entry name" value="CAP_dom"/>
</dbReference>
<evidence type="ECO:0000313" key="3">
    <source>
        <dbReference type="Proteomes" id="UP000274429"/>
    </source>
</evidence>
<dbReference type="InterPro" id="IPR035940">
    <property type="entry name" value="CAP_sf"/>
</dbReference>